<reference evidence="5" key="1">
    <citation type="submission" date="2017-02" db="UniProtKB">
        <authorList>
            <consortium name="WormBaseParasite"/>
        </authorList>
    </citation>
    <scope>IDENTIFICATION</scope>
</reference>
<reference evidence="2 4" key="2">
    <citation type="submission" date="2018-11" db="EMBL/GenBank/DDBJ databases">
        <authorList>
            <consortium name="Pathogen Informatics"/>
        </authorList>
    </citation>
    <scope>NUCLEOTIDE SEQUENCE [LARGE SCALE GENOMIC DNA]</scope>
</reference>
<keyword evidence="4" id="KW-1185">Reference proteome</keyword>
<sequence>MTEHFFEGIVFECDKERVISVYSPLTGLVEVKKTQFSARDIRPSFGRSCSFRLNFKNGSCCVTTLRILSTSRLKIIESPSLFFQSIGFVVNKVKPGCIWSDILGCIYVENDALLEDFELFDTIKFTAYCSSTKNILFKANAVERSSVSTFQSEVLKFKRSATVNSDNTIKISGLKVHLNHHLEKWCHLKQPIGEDYDFSRKNVSIIYYRQFKDQNIDAVALFITNRSELKEGIFSTERSMDSRIMSFDIFNAVGDEQSNFNYKILASEIEKDLIIEESSSKDQCKQYEQYDEATYSEHTSNIEDNDEWGLDADILDPQMLKYINERIPKGKKSFNSTNEMQNFKSNNESNIDDWSLTASRRILREDNAQQSFDKKDGETNNNHTDEQKVDRLCTNYTRMKIRNAKFSKCFVRKNKPFSNIFLDSPLYPGHKNIRNSITIVPALPNFNTVIMNDSGCDDNSKHSFFREVDSFFGILLTDSYIRAYICASRNGSYLLLAISDFLCRKRITNVEFYKCFPEKNLPETLSELEYFEIMCALICDRLMQIHGFSQILRFNLRLTPILRKMLLSQ</sequence>
<evidence type="ECO:0000313" key="3">
    <source>
        <dbReference type="Proteomes" id="UP000038040"/>
    </source>
</evidence>
<protein>
    <submittedName>
        <fullName evidence="5">DCAF15_WD40 domain-containing protein</fullName>
    </submittedName>
</protein>
<evidence type="ECO:0000313" key="2">
    <source>
        <dbReference type="EMBL" id="VDN53096.1"/>
    </source>
</evidence>
<dbReference type="AlphaFoldDB" id="A0A0N4UN79"/>
<dbReference type="WBParaSite" id="DME_0000934701-mRNA-1">
    <property type="protein sequence ID" value="DME_0000934701-mRNA-1"/>
    <property type="gene ID" value="DME_0000934701"/>
</dbReference>
<accession>A0A0N4UN79</accession>
<organism evidence="3 5">
    <name type="scientific">Dracunculus medinensis</name>
    <name type="common">Guinea worm</name>
    <dbReference type="NCBI Taxonomy" id="318479"/>
    <lineage>
        <taxon>Eukaryota</taxon>
        <taxon>Metazoa</taxon>
        <taxon>Ecdysozoa</taxon>
        <taxon>Nematoda</taxon>
        <taxon>Chromadorea</taxon>
        <taxon>Rhabditida</taxon>
        <taxon>Spirurina</taxon>
        <taxon>Dracunculoidea</taxon>
        <taxon>Dracunculidae</taxon>
        <taxon>Dracunculus</taxon>
    </lineage>
</organism>
<dbReference type="Proteomes" id="UP000038040">
    <property type="component" value="Unplaced"/>
</dbReference>
<evidence type="ECO:0000313" key="5">
    <source>
        <dbReference type="WBParaSite" id="DME_0000934701-mRNA-1"/>
    </source>
</evidence>
<feature type="region of interest" description="Disordered" evidence="1">
    <location>
        <begin position="366"/>
        <end position="386"/>
    </location>
</feature>
<proteinExistence type="predicted"/>
<evidence type="ECO:0000256" key="1">
    <source>
        <dbReference type="SAM" id="MobiDB-lite"/>
    </source>
</evidence>
<dbReference type="EMBL" id="UYYG01000101">
    <property type="protein sequence ID" value="VDN53096.1"/>
    <property type="molecule type" value="Genomic_DNA"/>
</dbReference>
<name>A0A0N4UN79_DRAME</name>
<dbReference type="Proteomes" id="UP000274756">
    <property type="component" value="Unassembled WGS sequence"/>
</dbReference>
<evidence type="ECO:0000313" key="4">
    <source>
        <dbReference type="Proteomes" id="UP000274756"/>
    </source>
</evidence>
<gene>
    <name evidence="2" type="ORF">DME_LOCUS3069</name>
</gene>